<reference evidence="1" key="1">
    <citation type="submission" date="2020-07" db="EMBL/GenBank/DDBJ databases">
        <title>Multicomponent nature underlies the extraordinary mechanical properties of spider dragline silk.</title>
        <authorList>
            <person name="Kono N."/>
            <person name="Nakamura H."/>
            <person name="Mori M."/>
            <person name="Yoshida Y."/>
            <person name="Ohtoshi R."/>
            <person name="Malay A.D."/>
            <person name="Moran D.A.P."/>
            <person name="Tomita M."/>
            <person name="Numata K."/>
            <person name="Arakawa K."/>
        </authorList>
    </citation>
    <scope>NUCLEOTIDE SEQUENCE</scope>
</reference>
<evidence type="ECO:0000313" key="1">
    <source>
        <dbReference type="EMBL" id="GFR24810.1"/>
    </source>
</evidence>
<sequence length="134" mass="14873">MGCEMLMLVAVNAHWIFYTIGNWAFAGAMGLSAFETIEFEGGGLEAEPVPKHFRRAFAVRLCKQAFTRQGVKQVNSPAMYHLEPSIDFISARYPCPLDGSGLGIFSSSWISPLLSLVRISSILAFFSHSLNRRQ</sequence>
<keyword evidence="2" id="KW-1185">Reference proteome</keyword>
<name>A0A8X6J8F0_TRICU</name>
<dbReference type="EMBL" id="BMAO01008557">
    <property type="protein sequence ID" value="GFR24810.1"/>
    <property type="molecule type" value="Genomic_DNA"/>
</dbReference>
<dbReference type="Proteomes" id="UP000887116">
    <property type="component" value="Unassembled WGS sequence"/>
</dbReference>
<organism evidence="1 2">
    <name type="scientific">Trichonephila clavata</name>
    <name type="common">Joro spider</name>
    <name type="synonym">Nephila clavata</name>
    <dbReference type="NCBI Taxonomy" id="2740835"/>
    <lineage>
        <taxon>Eukaryota</taxon>
        <taxon>Metazoa</taxon>
        <taxon>Ecdysozoa</taxon>
        <taxon>Arthropoda</taxon>
        <taxon>Chelicerata</taxon>
        <taxon>Arachnida</taxon>
        <taxon>Araneae</taxon>
        <taxon>Araneomorphae</taxon>
        <taxon>Entelegynae</taxon>
        <taxon>Araneoidea</taxon>
        <taxon>Nephilidae</taxon>
        <taxon>Trichonephila</taxon>
    </lineage>
</organism>
<comment type="caution">
    <text evidence="1">The sequence shown here is derived from an EMBL/GenBank/DDBJ whole genome shotgun (WGS) entry which is preliminary data.</text>
</comment>
<dbReference type="AlphaFoldDB" id="A0A8X6J8F0"/>
<accession>A0A8X6J8F0</accession>
<evidence type="ECO:0000313" key="2">
    <source>
        <dbReference type="Proteomes" id="UP000887116"/>
    </source>
</evidence>
<protein>
    <submittedName>
        <fullName evidence="1">Uncharacterized protein</fullName>
    </submittedName>
</protein>
<gene>
    <name evidence="1" type="ORF">TNCT_330241</name>
</gene>
<proteinExistence type="predicted"/>